<keyword evidence="5 6" id="KW-0482">Metalloprotease</keyword>
<feature type="transmembrane region" description="Helical" evidence="8">
    <location>
        <begin position="125"/>
        <end position="148"/>
    </location>
</feature>
<evidence type="ECO:0000256" key="6">
    <source>
        <dbReference type="RuleBase" id="RU003983"/>
    </source>
</evidence>
<dbReference type="RefSeq" id="WP_279965967.1">
    <property type="nucleotide sequence ID" value="NZ_CP122537.1"/>
</dbReference>
<sequence>MSVWGPATPTGQAASSTGQDAPDAPPEAVFADLFDGSRAMRRRVELRAGQGGLDLLEPDDTRHHWPAGQIHRVPDQAGGRVTVFARDGADPARLVVADGPARLLVERVATRPARAPAGPALKRRAALVVAGGAGFIAALVFAVLPLLAAGLARVMSPEAEAAMGEMQYEQTRVFFGGERGALRECDDPAGLAALQAMTDRVAAGVDLPYPLQVAVLDDRAEPILNAYAVAGGRVAFFDAMIQAAEHPDEIAAVLAHELGHVVNDDPVRGMLQQLSGVAILSLLLGDVTGGGLLSSTATGALSASYSRGAEAEADEFAAAQLRAQGLPPSALGRMFERLRDRYGDATGIVRHFSSHPQLAARIAAAERAGDPDGAPALDPAQWAALRGICR</sequence>
<accession>A0ABY8LFR8</accession>
<comment type="cofactor">
    <cofactor evidence="6">
        <name>Zn(2+)</name>
        <dbReference type="ChEBI" id="CHEBI:29105"/>
    </cofactor>
    <text evidence="6">Binds 1 zinc ion per subunit.</text>
</comment>
<proteinExistence type="inferred from homology"/>
<gene>
    <name evidence="11" type="ORF">P8627_02670</name>
</gene>
<keyword evidence="4 6" id="KW-0862">Zinc</keyword>
<evidence type="ECO:0000256" key="7">
    <source>
        <dbReference type="SAM" id="MobiDB-lite"/>
    </source>
</evidence>
<comment type="similarity">
    <text evidence="6">Belongs to the peptidase M48 family.</text>
</comment>
<dbReference type="Gene3D" id="3.30.2010.10">
    <property type="entry name" value="Metalloproteases ('zincins'), catalytic domain"/>
    <property type="match status" value="1"/>
</dbReference>
<evidence type="ECO:0000256" key="8">
    <source>
        <dbReference type="SAM" id="Phobius"/>
    </source>
</evidence>
<evidence type="ECO:0000313" key="11">
    <source>
        <dbReference type="EMBL" id="WGH79185.1"/>
    </source>
</evidence>
<feature type="compositionally biased region" description="Polar residues" evidence="7">
    <location>
        <begin position="9"/>
        <end position="19"/>
    </location>
</feature>
<keyword evidence="8" id="KW-0472">Membrane</keyword>
<dbReference type="InterPro" id="IPR055518">
    <property type="entry name" value="DUF7092"/>
</dbReference>
<evidence type="ECO:0000256" key="1">
    <source>
        <dbReference type="ARBA" id="ARBA00022670"/>
    </source>
</evidence>
<reference evidence="11 12" key="1">
    <citation type="submission" date="2023-04" db="EMBL/GenBank/DDBJ databases">
        <title>Jannaschia ovalis sp. nov., a marine bacterium isolated from sea tidal flat.</title>
        <authorList>
            <person name="Kwon D.Y."/>
            <person name="Kim J.-J."/>
        </authorList>
    </citation>
    <scope>NUCLEOTIDE SEQUENCE [LARGE SCALE GENOMIC DNA]</scope>
    <source>
        <strain evidence="11 12">GRR-S6-38</strain>
    </source>
</reference>
<evidence type="ECO:0000256" key="2">
    <source>
        <dbReference type="ARBA" id="ARBA00022723"/>
    </source>
</evidence>
<feature type="domain" description="Peptidase M48" evidence="9">
    <location>
        <begin position="192"/>
        <end position="366"/>
    </location>
</feature>
<evidence type="ECO:0000313" key="12">
    <source>
        <dbReference type="Proteomes" id="UP001243420"/>
    </source>
</evidence>
<dbReference type="InterPro" id="IPR051156">
    <property type="entry name" value="Mito/Outer_Membr_Metalloprot"/>
</dbReference>
<feature type="domain" description="DUF7092" evidence="10">
    <location>
        <begin position="29"/>
        <end position="101"/>
    </location>
</feature>
<dbReference type="EMBL" id="CP122537">
    <property type="protein sequence ID" value="WGH79185.1"/>
    <property type="molecule type" value="Genomic_DNA"/>
</dbReference>
<keyword evidence="8" id="KW-1133">Transmembrane helix</keyword>
<keyword evidence="8" id="KW-0812">Transmembrane</keyword>
<dbReference type="Pfam" id="PF23368">
    <property type="entry name" value="DUF7092"/>
    <property type="match status" value="1"/>
</dbReference>
<dbReference type="InterPro" id="IPR001915">
    <property type="entry name" value="Peptidase_M48"/>
</dbReference>
<organism evidence="11 12">
    <name type="scientific">Jannaschia ovalis</name>
    <dbReference type="NCBI Taxonomy" id="3038773"/>
    <lineage>
        <taxon>Bacteria</taxon>
        <taxon>Pseudomonadati</taxon>
        <taxon>Pseudomonadota</taxon>
        <taxon>Alphaproteobacteria</taxon>
        <taxon>Rhodobacterales</taxon>
        <taxon>Roseobacteraceae</taxon>
        <taxon>Jannaschia</taxon>
    </lineage>
</organism>
<evidence type="ECO:0000259" key="10">
    <source>
        <dbReference type="Pfam" id="PF23368"/>
    </source>
</evidence>
<dbReference type="PANTHER" id="PTHR22726:SF1">
    <property type="entry name" value="METALLOENDOPEPTIDASE OMA1, MITOCHONDRIAL"/>
    <property type="match status" value="1"/>
</dbReference>
<feature type="region of interest" description="Disordered" evidence="7">
    <location>
        <begin position="1"/>
        <end position="25"/>
    </location>
</feature>
<name>A0ABY8LFR8_9RHOB</name>
<evidence type="ECO:0000256" key="4">
    <source>
        <dbReference type="ARBA" id="ARBA00022833"/>
    </source>
</evidence>
<evidence type="ECO:0000259" key="9">
    <source>
        <dbReference type="Pfam" id="PF01435"/>
    </source>
</evidence>
<protein>
    <submittedName>
        <fullName evidence="11">M48 family metallopeptidase</fullName>
    </submittedName>
</protein>
<keyword evidence="2" id="KW-0479">Metal-binding</keyword>
<dbReference type="CDD" id="cd07332">
    <property type="entry name" value="M48C_Oma1_like"/>
    <property type="match status" value="1"/>
</dbReference>
<dbReference type="PANTHER" id="PTHR22726">
    <property type="entry name" value="METALLOENDOPEPTIDASE OMA1"/>
    <property type="match status" value="1"/>
</dbReference>
<evidence type="ECO:0000256" key="5">
    <source>
        <dbReference type="ARBA" id="ARBA00023049"/>
    </source>
</evidence>
<dbReference type="Pfam" id="PF01435">
    <property type="entry name" value="Peptidase_M48"/>
    <property type="match status" value="1"/>
</dbReference>
<evidence type="ECO:0000256" key="3">
    <source>
        <dbReference type="ARBA" id="ARBA00022801"/>
    </source>
</evidence>
<dbReference type="Proteomes" id="UP001243420">
    <property type="component" value="Chromosome"/>
</dbReference>
<keyword evidence="3 6" id="KW-0378">Hydrolase</keyword>
<keyword evidence="1 6" id="KW-0645">Protease</keyword>
<keyword evidence="12" id="KW-1185">Reference proteome</keyword>